<evidence type="ECO:0000259" key="4">
    <source>
        <dbReference type="Pfam" id="PF24859"/>
    </source>
</evidence>
<comment type="similarity">
    <text evidence="2">Belongs to the FdhE family.</text>
</comment>
<comment type="subcellular location">
    <subcellularLocation>
        <location evidence="2">Cytoplasm</location>
    </subcellularLocation>
</comment>
<feature type="domain" description="FdhE C-terminal" evidence="5">
    <location>
        <begin position="227"/>
        <end position="303"/>
    </location>
</feature>
<protein>
    <recommendedName>
        <fullName evidence="2">Protein FdhE homolog</fullName>
    </recommendedName>
</protein>
<gene>
    <name evidence="2 6" type="primary">fdhE</name>
    <name evidence="6" type="ORF">ACFSKQ_08415</name>
</gene>
<keyword evidence="7" id="KW-1185">Reference proteome</keyword>
<dbReference type="SUPFAM" id="SSF144020">
    <property type="entry name" value="FdhE-like"/>
    <property type="match status" value="1"/>
</dbReference>
<dbReference type="PANTHER" id="PTHR37689:SF1">
    <property type="entry name" value="PROTEIN FDHE"/>
    <property type="match status" value="1"/>
</dbReference>
<dbReference type="NCBIfam" id="TIGR01562">
    <property type="entry name" value="FdhE"/>
    <property type="match status" value="1"/>
</dbReference>
<dbReference type="Proteomes" id="UP001597371">
    <property type="component" value="Unassembled WGS sequence"/>
</dbReference>
<dbReference type="EMBL" id="JBHUIJ010000009">
    <property type="protein sequence ID" value="MFD2237486.1"/>
    <property type="molecule type" value="Genomic_DNA"/>
</dbReference>
<dbReference type="Gene3D" id="3.90.1670.10">
    <property type="entry name" value="FdhE-like domain"/>
    <property type="match status" value="1"/>
</dbReference>
<evidence type="ECO:0000259" key="3">
    <source>
        <dbReference type="Pfam" id="PF04216"/>
    </source>
</evidence>
<dbReference type="Pfam" id="PF24859">
    <property type="entry name" value="FdhE_central"/>
    <property type="match status" value="1"/>
</dbReference>
<name>A0ABW5CMJ6_9HYPH</name>
<evidence type="ECO:0000259" key="5">
    <source>
        <dbReference type="Pfam" id="PF24860"/>
    </source>
</evidence>
<dbReference type="HAMAP" id="MF_00611">
    <property type="entry name" value="FdeH"/>
    <property type="match status" value="1"/>
</dbReference>
<dbReference type="Pfam" id="PF24860">
    <property type="entry name" value="FdhE_C"/>
    <property type="match status" value="1"/>
</dbReference>
<dbReference type="InterPro" id="IPR056797">
    <property type="entry name" value="FdhE_central"/>
</dbReference>
<dbReference type="InterPro" id="IPR056774">
    <property type="entry name" value="FdhE_N"/>
</dbReference>
<proteinExistence type="inferred from homology"/>
<accession>A0ABW5CMJ6</accession>
<dbReference type="RefSeq" id="WP_209737609.1">
    <property type="nucleotide sequence ID" value="NZ_CP072611.1"/>
</dbReference>
<dbReference type="InterPro" id="IPR006452">
    <property type="entry name" value="Formate_DH_accessory"/>
</dbReference>
<sequence>MARKIPIAGDMTAIGEVKTPPFARTPDPTRLFERRAARFRALADDTGIGPYLGFLAGLVAAQHEVARELPEAEPVAEEALARAVDHGMPPLDRNGFAPDALLGTITDHLFTRARTLDMPEQAARALERVATGRAETRLHMIGNVLADSIPVEAMAEHVYVAAALQVRFTHAASALPERRLKSVADGAACPACGGPPVSSVIVGWPQAGGTRFCACALCSTMWHHVRVKCVLCSSTKGIKYQEIEGGPGSIKAETCDNCGCYVKILNQQKDVSLEPLADDVGSLAIDLLMKESRFRRGAFNPFLLGY</sequence>
<dbReference type="InterPro" id="IPR056796">
    <property type="entry name" value="FdhE_C"/>
</dbReference>
<evidence type="ECO:0000313" key="6">
    <source>
        <dbReference type="EMBL" id="MFD2237486.1"/>
    </source>
</evidence>
<feature type="domain" description="FdhE N-terminal" evidence="3">
    <location>
        <begin position="20"/>
        <end position="184"/>
    </location>
</feature>
<reference evidence="7" key="1">
    <citation type="journal article" date="2019" name="Int. J. Syst. Evol. Microbiol.">
        <title>The Global Catalogue of Microorganisms (GCM) 10K type strain sequencing project: providing services to taxonomists for standard genome sequencing and annotation.</title>
        <authorList>
            <consortium name="The Broad Institute Genomics Platform"/>
            <consortium name="The Broad Institute Genome Sequencing Center for Infectious Disease"/>
            <person name="Wu L."/>
            <person name="Ma J."/>
        </authorList>
    </citation>
    <scope>NUCLEOTIDE SEQUENCE [LARGE SCALE GENOMIC DNA]</scope>
    <source>
        <strain evidence="7">ZS-35-S2</strain>
    </source>
</reference>
<dbReference type="Pfam" id="PF04216">
    <property type="entry name" value="FdhE_N"/>
    <property type="match status" value="1"/>
</dbReference>
<evidence type="ECO:0000256" key="1">
    <source>
        <dbReference type="ARBA" id="ARBA00022490"/>
    </source>
</evidence>
<dbReference type="CDD" id="cd16341">
    <property type="entry name" value="FdhE"/>
    <property type="match status" value="1"/>
</dbReference>
<feature type="domain" description="FdhE central" evidence="4">
    <location>
        <begin position="189"/>
        <end position="226"/>
    </location>
</feature>
<keyword evidence="1 2" id="KW-0963">Cytoplasm</keyword>
<dbReference type="InterPro" id="IPR024064">
    <property type="entry name" value="FdhE-like_sf"/>
</dbReference>
<comment type="function">
    <text evidence="2">Necessary for formate dehydrogenase activity.</text>
</comment>
<comment type="caution">
    <text evidence="6">The sequence shown here is derived from an EMBL/GenBank/DDBJ whole genome shotgun (WGS) entry which is preliminary data.</text>
</comment>
<dbReference type="PANTHER" id="PTHR37689">
    <property type="entry name" value="PROTEIN FDHE"/>
    <property type="match status" value="1"/>
</dbReference>
<evidence type="ECO:0000313" key="7">
    <source>
        <dbReference type="Proteomes" id="UP001597371"/>
    </source>
</evidence>
<dbReference type="PIRSF" id="PIRSF018296">
    <property type="entry name" value="Format_dh_formtn"/>
    <property type="match status" value="1"/>
</dbReference>
<evidence type="ECO:0000256" key="2">
    <source>
        <dbReference type="HAMAP-Rule" id="MF_00611"/>
    </source>
</evidence>
<organism evidence="6 7">
    <name type="scientific">Aureimonas populi</name>
    <dbReference type="NCBI Taxonomy" id="1701758"/>
    <lineage>
        <taxon>Bacteria</taxon>
        <taxon>Pseudomonadati</taxon>
        <taxon>Pseudomonadota</taxon>
        <taxon>Alphaproteobacteria</taxon>
        <taxon>Hyphomicrobiales</taxon>
        <taxon>Aurantimonadaceae</taxon>
        <taxon>Aureimonas</taxon>
    </lineage>
</organism>